<dbReference type="AntiFam" id="ANF00012">
    <property type="entry name" value="tRNA translation"/>
</dbReference>
<feature type="compositionally biased region" description="Basic and acidic residues" evidence="1">
    <location>
        <begin position="56"/>
        <end position="65"/>
    </location>
</feature>
<proteinExistence type="predicted"/>
<comment type="caution">
    <text evidence="2">The sequence shown here is derived from an EMBL/GenBank/DDBJ whole genome shotgun (WGS) entry which is preliminary data.</text>
</comment>
<evidence type="ECO:0000313" key="3">
    <source>
        <dbReference type="Proteomes" id="UP001153328"/>
    </source>
</evidence>
<reference evidence="2" key="1">
    <citation type="submission" date="2021-06" db="EMBL/GenBank/DDBJ databases">
        <authorList>
            <person name="Arsene-Ploetze F."/>
        </authorList>
    </citation>
    <scope>NUCLEOTIDE SEQUENCE</scope>
    <source>
        <strain evidence="2">SBRY1</strain>
    </source>
</reference>
<evidence type="ECO:0000313" key="2">
    <source>
        <dbReference type="EMBL" id="CAG7643222.1"/>
    </source>
</evidence>
<protein>
    <submittedName>
        <fullName evidence="2">Uncharacterized protein</fullName>
    </submittedName>
</protein>
<organism evidence="2 3">
    <name type="scientific">Actinacidiphila bryophytorum</name>
    <dbReference type="NCBI Taxonomy" id="1436133"/>
    <lineage>
        <taxon>Bacteria</taxon>
        <taxon>Bacillati</taxon>
        <taxon>Actinomycetota</taxon>
        <taxon>Actinomycetes</taxon>
        <taxon>Kitasatosporales</taxon>
        <taxon>Streptomycetaceae</taxon>
        <taxon>Actinacidiphila</taxon>
    </lineage>
</organism>
<name>A0A9W4MA68_9ACTN</name>
<dbReference type="AlphaFoldDB" id="A0A9W4MA68"/>
<accession>A0A9W4MA68</accession>
<gene>
    <name evidence="2" type="ORF">SBRY_30766</name>
</gene>
<evidence type="ECO:0000256" key="1">
    <source>
        <dbReference type="SAM" id="MobiDB-lite"/>
    </source>
</evidence>
<dbReference type="EMBL" id="CAJVAX010000017">
    <property type="protein sequence ID" value="CAG7643222.1"/>
    <property type="molecule type" value="Genomic_DNA"/>
</dbReference>
<feature type="region of interest" description="Disordered" evidence="1">
    <location>
        <begin position="50"/>
        <end position="79"/>
    </location>
</feature>
<keyword evidence="3" id="KW-1185">Reference proteome</keyword>
<sequence length="104" mass="11569">MTGAFVLPGADDEIRTRDPHLGKVMLYQLSHVRRSCRYCTRSAQRTGNCFPPGVRPDTRRAHGEGPGHVTGAFVPAGADDEIRTRDPHLGKVMLYQLSHVRRSC</sequence>
<dbReference type="Proteomes" id="UP001153328">
    <property type="component" value="Unassembled WGS sequence"/>
</dbReference>